<keyword evidence="2" id="KW-1185">Reference proteome</keyword>
<evidence type="ECO:0000313" key="1">
    <source>
        <dbReference type="EMBL" id="MDU8886948.1"/>
    </source>
</evidence>
<dbReference type="RefSeq" id="WP_316663045.1">
    <property type="nucleotide sequence ID" value="NZ_JAWHTF010000007.1"/>
</dbReference>
<dbReference type="SUPFAM" id="SSF52777">
    <property type="entry name" value="CoA-dependent acyltransferases"/>
    <property type="match status" value="1"/>
</dbReference>
<sequence length="205" mass="24148">MKILDLNTWNRKQHFQHFNNLEDPSFAITVPLDVTKAYKFSKKNNISFFGKYLHDCMKAINSVDNLKYRIIDNKVVEYDVIHASPTIMRDDKTFGFSFIEFDENLEVFLNNLQAEKYRIQNSEELFPEQEGLNCIYCSAMPWFRFTGHKEPFSKHGISVPKLSFSKAEKQDERLKMNVSINVNHALVDGYHISLFVEKFQDFLNQ</sequence>
<protein>
    <submittedName>
        <fullName evidence="1">CatA-like O-acetyltransferase</fullName>
    </submittedName>
</protein>
<dbReference type="PANTHER" id="PTHR38474:SF1">
    <property type="entry name" value="SLR0299 PROTEIN"/>
    <property type="match status" value="1"/>
</dbReference>
<proteinExistence type="predicted"/>
<comment type="caution">
    <text evidence="1">The sequence shown here is derived from an EMBL/GenBank/DDBJ whole genome shotgun (WGS) entry which is preliminary data.</text>
</comment>
<gene>
    <name evidence="1" type="ORF">RXV94_12310</name>
</gene>
<dbReference type="Proteomes" id="UP001268651">
    <property type="component" value="Unassembled WGS sequence"/>
</dbReference>
<dbReference type="InterPro" id="IPR023213">
    <property type="entry name" value="CAT-like_dom_sf"/>
</dbReference>
<dbReference type="SMART" id="SM01059">
    <property type="entry name" value="CAT"/>
    <property type="match status" value="1"/>
</dbReference>
<dbReference type="PANTHER" id="PTHR38474">
    <property type="entry name" value="SLR0299 PROTEIN"/>
    <property type="match status" value="1"/>
</dbReference>
<dbReference type="InterPro" id="IPR001707">
    <property type="entry name" value="Cmp_AcTrfase"/>
</dbReference>
<dbReference type="EMBL" id="JAWHTF010000007">
    <property type="protein sequence ID" value="MDU8886948.1"/>
    <property type="molecule type" value="Genomic_DNA"/>
</dbReference>
<name>A0ABU3U974_9FLAO</name>
<dbReference type="Gene3D" id="3.30.559.10">
    <property type="entry name" value="Chloramphenicol acetyltransferase-like domain"/>
    <property type="match status" value="1"/>
</dbReference>
<reference evidence="1 2" key="1">
    <citation type="submission" date="2023-10" db="EMBL/GenBank/DDBJ databases">
        <title>Marimonas sp. nov. isolated from tidal mud flat.</title>
        <authorList>
            <person name="Jaincy N.J."/>
            <person name="Srinivasan S."/>
            <person name="Lee S.-S."/>
        </authorList>
    </citation>
    <scope>NUCLEOTIDE SEQUENCE [LARGE SCALE GENOMIC DNA]</scope>
    <source>
        <strain evidence="1 2">MJ-SS3</strain>
    </source>
</reference>
<organism evidence="1 2">
    <name type="scientific">Gilvirhabdus luticola</name>
    <dbReference type="NCBI Taxonomy" id="3079858"/>
    <lineage>
        <taxon>Bacteria</taxon>
        <taxon>Pseudomonadati</taxon>
        <taxon>Bacteroidota</taxon>
        <taxon>Flavobacteriia</taxon>
        <taxon>Flavobacteriales</taxon>
        <taxon>Flavobacteriaceae</taxon>
        <taxon>Gilvirhabdus</taxon>
    </lineage>
</organism>
<evidence type="ECO:0000313" key="2">
    <source>
        <dbReference type="Proteomes" id="UP001268651"/>
    </source>
</evidence>
<dbReference type="PIRSF" id="PIRSF000440">
    <property type="entry name" value="CAT"/>
    <property type="match status" value="1"/>
</dbReference>
<dbReference type="Pfam" id="PF00302">
    <property type="entry name" value="CAT"/>
    <property type="match status" value="1"/>
</dbReference>
<accession>A0ABU3U974</accession>